<dbReference type="InterPro" id="IPR011701">
    <property type="entry name" value="MFS"/>
</dbReference>
<keyword evidence="5 7" id="KW-0472">Membrane</keyword>
<evidence type="ECO:0000256" key="7">
    <source>
        <dbReference type="SAM" id="Phobius"/>
    </source>
</evidence>
<evidence type="ECO:0000256" key="5">
    <source>
        <dbReference type="ARBA" id="ARBA00023136"/>
    </source>
</evidence>
<feature type="transmembrane region" description="Helical" evidence="7">
    <location>
        <begin position="233"/>
        <end position="250"/>
    </location>
</feature>
<dbReference type="Gene3D" id="1.20.1250.20">
    <property type="entry name" value="MFS general substrate transporter like domains"/>
    <property type="match status" value="1"/>
</dbReference>
<feature type="transmembrane region" description="Helical" evidence="7">
    <location>
        <begin position="202"/>
        <end position="221"/>
    </location>
</feature>
<dbReference type="PANTHER" id="PTHR42718:SF9">
    <property type="entry name" value="MAJOR FACILITATOR SUPERFAMILY MULTIDRUG TRANSPORTER MFSC"/>
    <property type="match status" value="1"/>
</dbReference>
<feature type="domain" description="Major facilitator superfamily (MFS) profile" evidence="8">
    <location>
        <begin position="20"/>
        <end position="464"/>
    </location>
</feature>
<dbReference type="GO" id="GO:0005886">
    <property type="term" value="C:plasma membrane"/>
    <property type="evidence" value="ECO:0007669"/>
    <property type="project" value="UniProtKB-SubCell"/>
</dbReference>
<proteinExistence type="predicted"/>
<gene>
    <name evidence="9" type="ORF">OG222_01235</name>
</gene>
<dbReference type="PANTHER" id="PTHR42718">
    <property type="entry name" value="MAJOR FACILITATOR SUPERFAMILY MULTIDRUG TRANSPORTER MFSC"/>
    <property type="match status" value="1"/>
</dbReference>
<dbReference type="Pfam" id="PF07690">
    <property type="entry name" value="MFS_1"/>
    <property type="match status" value="1"/>
</dbReference>
<dbReference type="AlphaFoldDB" id="A0AAU1LKG1"/>
<feature type="transmembrane region" description="Helical" evidence="7">
    <location>
        <begin position="307"/>
        <end position="329"/>
    </location>
</feature>
<organism evidence="9">
    <name type="scientific">Streptomyces sp. NBC_00148</name>
    <dbReference type="NCBI Taxonomy" id="2903626"/>
    <lineage>
        <taxon>Bacteria</taxon>
        <taxon>Bacillati</taxon>
        <taxon>Actinomycetota</taxon>
        <taxon>Actinomycetes</taxon>
        <taxon>Kitasatosporales</taxon>
        <taxon>Streptomycetaceae</taxon>
        <taxon>Streptomyces</taxon>
    </lineage>
</organism>
<dbReference type="EMBL" id="CP108169">
    <property type="protein sequence ID" value="WTQ71778.1"/>
    <property type="molecule type" value="Genomic_DNA"/>
</dbReference>
<dbReference type="GO" id="GO:0022857">
    <property type="term" value="F:transmembrane transporter activity"/>
    <property type="evidence" value="ECO:0007669"/>
    <property type="project" value="InterPro"/>
</dbReference>
<feature type="transmembrane region" description="Helical" evidence="7">
    <location>
        <begin position="54"/>
        <end position="74"/>
    </location>
</feature>
<reference evidence="9" key="1">
    <citation type="submission" date="2022-10" db="EMBL/GenBank/DDBJ databases">
        <title>The complete genomes of actinobacterial strains from the NBC collection.</title>
        <authorList>
            <person name="Joergensen T.S."/>
            <person name="Alvarez Arevalo M."/>
            <person name="Sterndorff E.B."/>
            <person name="Faurdal D."/>
            <person name="Vuksanovic O."/>
            <person name="Mourched A.-S."/>
            <person name="Charusanti P."/>
            <person name="Shaw S."/>
            <person name="Blin K."/>
            <person name="Weber T."/>
        </authorList>
    </citation>
    <scope>NUCLEOTIDE SEQUENCE</scope>
    <source>
        <strain evidence="9">NBC_00148</strain>
    </source>
</reference>
<evidence type="ECO:0000256" key="6">
    <source>
        <dbReference type="ARBA" id="ARBA00023251"/>
    </source>
</evidence>
<feature type="transmembrane region" description="Helical" evidence="7">
    <location>
        <begin position="439"/>
        <end position="457"/>
    </location>
</feature>
<dbReference type="SUPFAM" id="SSF103473">
    <property type="entry name" value="MFS general substrate transporter"/>
    <property type="match status" value="1"/>
</dbReference>
<evidence type="ECO:0000256" key="3">
    <source>
        <dbReference type="ARBA" id="ARBA00022692"/>
    </source>
</evidence>
<evidence type="ECO:0000313" key="9">
    <source>
        <dbReference type="EMBL" id="WTQ71778.1"/>
    </source>
</evidence>
<keyword evidence="3 7" id="KW-0812">Transmembrane</keyword>
<accession>A0AAU1LKG1</accession>
<evidence type="ECO:0000256" key="4">
    <source>
        <dbReference type="ARBA" id="ARBA00022989"/>
    </source>
</evidence>
<evidence type="ECO:0000256" key="1">
    <source>
        <dbReference type="ARBA" id="ARBA00004651"/>
    </source>
</evidence>
<feature type="transmembrane region" description="Helical" evidence="7">
    <location>
        <begin position="143"/>
        <end position="166"/>
    </location>
</feature>
<dbReference type="InterPro" id="IPR020846">
    <property type="entry name" value="MFS_dom"/>
</dbReference>
<comment type="subcellular location">
    <subcellularLocation>
        <location evidence="1">Cell membrane</location>
        <topology evidence="1">Multi-pass membrane protein</topology>
    </subcellularLocation>
</comment>
<feature type="transmembrane region" description="Helical" evidence="7">
    <location>
        <begin position="86"/>
        <end position="104"/>
    </location>
</feature>
<dbReference type="PROSITE" id="PS50850">
    <property type="entry name" value="MFS"/>
    <property type="match status" value="1"/>
</dbReference>
<dbReference type="InterPro" id="IPR036259">
    <property type="entry name" value="MFS_trans_sf"/>
</dbReference>
<feature type="transmembrane region" description="Helical" evidence="7">
    <location>
        <begin position="341"/>
        <end position="358"/>
    </location>
</feature>
<feature type="transmembrane region" description="Helical" evidence="7">
    <location>
        <begin position="407"/>
        <end position="427"/>
    </location>
</feature>
<evidence type="ECO:0000256" key="2">
    <source>
        <dbReference type="ARBA" id="ARBA00022448"/>
    </source>
</evidence>
<keyword evidence="6" id="KW-0046">Antibiotic resistance</keyword>
<feature type="transmembrane region" description="Helical" evidence="7">
    <location>
        <begin position="271"/>
        <end position="295"/>
    </location>
</feature>
<feature type="transmembrane region" description="Helical" evidence="7">
    <location>
        <begin position="12"/>
        <end position="34"/>
    </location>
</feature>
<keyword evidence="2" id="KW-0813">Transport</keyword>
<feature type="transmembrane region" description="Helical" evidence="7">
    <location>
        <begin position="110"/>
        <end position="131"/>
    </location>
</feature>
<dbReference type="GO" id="GO:0046677">
    <property type="term" value="P:response to antibiotic"/>
    <property type="evidence" value="ECO:0007669"/>
    <property type="project" value="UniProtKB-KW"/>
</dbReference>
<protein>
    <submittedName>
        <fullName evidence="9">MFS transporter</fullName>
    </submittedName>
</protein>
<keyword evidence="4 7" id="KW-1133">Transmembrane helix</keyword>
<feature type="transmembrane region" description="Helical" evidence="7">
    <location>
        <begin position="172"/>
        <end position="190"/>
    </location>
</feature>
<sequence length="472" mass="48277">MGTDARSEVRVPAGRSIGTVIVAMALIEALSGITQGYINPLLPALGPVLSIDDATINGIFLLSQLGFAVLTPVISTLGDSWGYRPVLRASILLVAAGVVLMAVHPALWTVMVGVVLLTGVVGFIPLMMGILRSAGPGRLRAGVSSMIAVLMVTVGVGGLLAGLVGMHTPTRGFWVAVPFAVAALALVPLLPEGGSPTRERIAVVPLLACSLGLTGFVTALSMGADWGWTDPRVLASGGCGVLLLAVWIRRDSTRNHTFVDLSMFRLRQVRVVSGATFFFGFASISYISTNAIFLFSDASTAGYGFGLSSLQIASLFLIVSMTSFVASLLTTRLLRVAGERATLVGAGLVLCAAFAVMGLLHRSLPGYCVGLALFGLGLGLYQASTRALAVEGVDPGLTATAAGINELALSIGIVVGAAVVKLLSSAFLSGGSISSRGLVAIWVTLAAGALAASLTAMRYVRPAAVSPDGVAA</sequence>
<evidence type="ECO:0000259" key="8">
    <source>
        <dbReference type="PROSITE" id="PS50850"/>
    </source>
</evidence>
<name>A0AAU1LKG1_9ACTN</name>